<protein>
    <submittedName>
        <fullName evidence="10">ABC transporter permease</fullName>
    </submittedName>
</protein>
<dbReference type="PANTHER" id="PTHR30287">
    <property type="entry name" value="MEMBRANE COMPONENT OF PREDICTED ABC SUPERFAMILY METABOLITE UPTAKE TRANSPORTER"/>
    <property type="match status" value="1"/>
</dbReference>
<keyword evidence="3 7" id="KW-0812">Transmembrane</keyword>
<evidence type="ECO:0000256" key="7">
    <source>
        <dbReference type="SAM" id="Phobius"/>
    </source>
</evidence>
<evidence type="ECO:0000256" key="5">
    <source>
        <dbReference type="ARBA" id="ARBA00023136"/>
    </source>
</evidence>
<dbReference type="GO" id="GO:0005886">
    <property type="term" value="C:plasma membrane"/>
    <property type="evidence" value="ECO:0007669"/>
    <property type="project" value="UniProtKB-SubCell"/>
</dbReference>
<keyword evidence="4 7" id="KW-1133">Transmembrane helix</keyword>
<dbReference type="Pfam" id="PF12704">
    <property type="entry name" value="MacB_PCD"/>
    <property type="match status" value="2"/>
</dbReference>
<evidence type="ECO:0000313" key="10">
    <source>
        <dbReference type="EMBL" id="MBC8578142.1"/>
    </source>
</evidence>
<comment type="subcellular location">
    <subcellularLocation>
        <location evidence="1">Cell membrane</location>
        <topology evidence="1">Multi-pass membrane protein</topology>
    </subcellularLocation>
</comment>
<dbReference type="RefSeq" id="WP_249331209.1">
    <property type="nucleotide sequence ID" value="NZ_JACRSY010000002.1"/>
</dbReference>
<comment type="caution">
    <text evidence="10">The sequence shown here is derived from an EMBL/GenBank/DDBJ whole genome shotgun (WGS) entry which is preliminary data.</text>
</comment>
<evidence type="ECO:0000256" key="3">
    <source>
        <dbReference type="ARBA" id="ARBA00022692"/>
    </source>
</evidence>
<evidence type="ECO:0000256" key="1">
    <source>
        <dbReference type="ARBA" id="ARBA00004651"/>
    </source>
</evidence>
<feature type="domain" description="MacB-like periplasmic core" evidence="9">
    <location>
        <begin position="24"/>
        <end position="236"/>
    </location>
</feature>
<evidence type="ECO:0000259" key="9">
    <source>
        <dbReference type="Pfam" id="PF12704"/>
    </source>
</evidence>
<feature type="transmembrane region" description="Helical" evidence="7">
    <location>
        <begin position="645"/>
        <end position="665"/>
    </location>
</feature>
<feature type="domain" description="MacB-like periplasmic core" evidence="9">
    <location>
        <begin position="721"/>
        <end position="901"/>
    </location>
</feature>
<feature type="transmembrane region" description="Helical" evidence="7">
    <location>
        <begin position="1031"/>
        <end position="1053"/>
    </location>
</feature>
<keyword evidence="6" id="KW-0175">Coiled coil</keyword>
<reference evidence="10" key="1">
    <citation type="submission" date="2020-08" db="EMBL/GenBank/DDBJ databases">
        <title>Genome public.</title>
        <authorList>
            <person name="Liu C."/>
            <person name="Sun Q."/>
        </authorList>
    </citation>
    <scope>NUCLEOTIDE SEQUENCE</scope>
    <source>
        <strain evidence="10">NSJ-12</strain>
    </source>
</reference>
<evidence type="ECO:0000256" key="2">
    <source>
        <dbReference type="ARBA" id="ARBA00022475"/>
    </source>
</evidence>
<keyword evidence="2" id="KW-1003">Cell membrane</keyword>
<feature type="domain" description="ABC3 transporter permease C-terminal" evidence="8">
    <location>
        <begin position="551"/>
        <end position="671"/>
    </location>
</feature>
<dbReference type="InterPro" id="IPR038766">
    <property type="entry name" value="Membrane_comp_ABC_pdt"/>
</dbReference>
<feature type="transmembrane region" description="Helical" evidence="7">
    <location>
        <begin position="21"/>
        <end position="38"/>
    </location>
</feature>
<proteinExistence type="predicted"/>
<dbReference type="InterPro" id="IPR003838">
    <property type="entry name" value="ABC3_permease_C"/>
</dbReference>
<feature type="transmembrane region" description="Helical" evidence="7">
    <location>
        <begin position="995"/>
        <end position="1019"/>
    </location>
</feature>
<evidence type="ECO:0000256" key="6">
    <source>
        <dbReference type="SAM" id="Coils"/>
    </source>
</evidence>
<feature type="coiled-coil region" evidence="6">
    <location>
        <begin position="257"/>
        <end position="522"/>
    </location>
</feature>
<feature type="transmembrane region" description="Helical" evidence="7">
    <location>
        <begin position="717"/>
        <end position="737"/>
    </location>
</feature>
<feature type="transmembrane region" description="Helical" evidence="7">
    <location>
        <begin position="596"/>
        <end position="619"/>
    </location>
</feature>
<dbReference type="AlphaFoldDB" id="A0A926EGM7"/>
<keyword evidence="11" id="KW-1185">Reference proteome</keyword>
<feature type="transmembrane region" description="Helical" evidence="7">
    <location>
        <begin position="942"/>
        <end position="961"/>
    </location>
</feature>
<name>A0A926EGM7_9FIRM</name>
<feature type="transmembrane region" description="Helical" evidence="7">
    <location>
        <begin position="551"/>
        <end position="569"/>
    </location>
</feature>
<gene>
    <name evidence="10" type="ORF">H8718_01125</name>
</gene>
<dbReference type="Pfam" id="PF02687">
    <property type="entry name" value="FtsX"/>
    <property type="match status" value="2"/>
</dbReference>
<evidence type="ECO:0000256" key="4">
    <source>
        <dbReference type="ARBA" id="ARBA00022989"/>
    </source>
</evidence>
<organism evidence="10 11">
    <name type="scientific">Zhenhengia yiwuensis</name>
    <dbReference type="NCBI Taxonomy" id="2763666"/>
    <lineage>
        <taxon>Bacteria</taxon>
        <taxon>Bacillati</taxon>
        <taxon>Bacillota</taxon>
        <taxon>Clostridia</taxon>
        <taxon>Lachnospirales</taxon>
        <taxon>Lachnospiraceae</taxon>
        <taxon>Zhenhengia</taxon>
    </lineage>
</organism>
<dbReference type="InterPro" id="IPR025857">
    <property type="entry name" value="MacB_PCD"/>
</dbReference>
<feature type="domain" description="ABC3 transporter permease C-terminal" evidence="8">
    <location>
        <begin position="944"/>
        <end position="1050"/>
    </location>
</feature>
<evidence type="ECO:0000259" key="8">
    <source>
        <dbReference type="Pfam" id="PF02687"/>
    </source>
</evidence>
<dbReference type="EMBL" id="JACRSY010000002">
    <property type="protein sequence ID" value="MBC8578142.1"/>
    <property type="molecule type" value="Genomic_DNA"/>
</dbReference>
<dbReference type="PANTHER" id="PTHR30287:SF1">
    <property type="entry name" value="INNER MEMBRANE PROTEIN"/>
    <property type="match status" value="1"/>
</dbReference>
<dbReference type="Proteomes" id="UP000655830">
    <property type="component" value="Unassembled WGS sequence"/>
</dbReference>
<accession>A0A926EGM7</accession>
<sequence>MRKKSLMKDAYREIQKSLGRFFSIMLIVALGVAFLAGIKVSSPMMKDTTDQYMDEYQMMDISVLSTLGIEKADREAISKLKQVERIMGSYSLNMLARIEGSQKVIKVHSLGSLSQEDEKLINKPKLVEGRWPSRPNECLIDGTKLTRLPIQIGDTITLTTGTDEEVSDVLNNETYTVVGVMNSPYYMHFERGTAEIGNGSVASYIYIPEENFKSDLYTELFITLKGAQELDAYSQEYTHLVDNFKAQLEPIMEERALVRYEKLLAEAKLELEEGEAKLLEEKEKANRELADVALELEKAEKEIAKRQQELVDGEAKANQGFKQAEAALKDAEEELEANQKEYEQGLTLFNAEKENIKKQLDEAKIQLTEGKAQLQTLKDKLQSIEEQLAFTEGMGQESLLAQKQVLEEQIASLTQVLQVNEEAYKKGLAEFKAQEETLLESGILLEEGKRKLAEQKIKLKQEKEVTYKTLAEGKQQLEEGTLSLEQGKEKYLTSKEEAKKQFKEAEAEIAKGKEQLENLKEPKVYVLGREANYGFANYKSATETIERIGEVFPIFFFVVAALVCLTTMTRMVDEQRITMGTYKALGYSTFSIMSKYILYAGMASVLGSLLGIAIGFKVFPNTIYNAYGMMFTVPPILNKFYPSEALSAILAMVCLTVFAVVFTTIKELKEQPSELMRPKAPPAGKRIFLERIPFIWKHMNFFQKVVARNIFRYKKKFFMTTIGIAGCTALLVAGLGLKESIISIVDRQYGDLFKYNLEVTVKEEGIEKLQRSAYIENFMEVSHENIKLLYGEEDRTATLRVIHDIEKFPEFIKLQERVSQNPLNLDQDGVILSEKLAKALNVQVGDTVQLENSHLEIYDVKVAGIAENYIGHYVYMSGAYAQAAIRQTPGVNQLLIQLTDAGMDQEEVISNELTQNEDITSFAFTTKHAGSFESMTASLDTVVIILIVSAALLAFVVLYNLTTINISERYREIATIKVLGFNDFKVSGYIYRENIMLTLIGSLFGLLLGKALFLFIIVTAEMDEMMFGREIYWPSYLTAVLLTFIFAMLVNVMMHFKLQKIEMVESLKSVE</sequence>
<evidence type="ECO:0000313" key="11">
    <source>
        <dbReference type="Proteomes" id="UP000655830"/>
    </source>
</evidence>
<keyword evidence="5 7" id="KW-0472">Membrane</keyword>